<reference evidence="1 2" key="1">
    <citation type="submission" date="2017-09" db="EMBL/GenBank/DDBJ databases">
        <title>Large-scale bioinformatics analysis of Bacillus genomes uncovers conserved roles of natural products in bacterial physiology.</title>
        <authorList>
            <consortium name="Agbiome Team Llc"/>
            <person name="Bleich R.M."/>
            <person name="Grubbs K.J."/>
            <person name="Santa Maria K.C."/>
            <person name="Allen S.E."/>
            <person name="Farag S."/>
            <person name="Shank E.A."/>
            <person name="Bowers A."/>
        </authorList>
    </citation>
    <scope>NUCLEOTIDE SEQUENCE [LARGE SCALE GENOMIC DNA]</scope>
    <source>
        <strain evidence="1 2">AFS083741</strain>
    </source>
</reference>
<protein>
    <submittedName>
        <fullName evidence="1">Uncharacterized protein</fullName>
    </submittedName>
</protein>
<dbReference type="Proteomes" id="UP000224413">
    <property type="component" value="Unassembled WGS sequence"/>
</dbReference>
<evidence type="ECO:0000313" key="2">
    <source>
        <dbReference type="Proteomes" id="UP000224413"/>
    </source>
</evidence>
<accession>A0A9X6X1J9</accession>
<dbReference type="EMBL" id="NUWJ01000092">
    <property type="protein sequence ID" value="PFK20027.1"/>
    <property type="molecule type" value="Genomic_DNA"/>
</dbReference>
<gene>
    <name evidence="1" type="ORF">COI98_10530</name>
</gene>
<dbReference type="AlphaFoldDB" id="A0A9X6X1J9"/>
<comment type="caution">
    <text evidence="1">The sequence shown here is derived from an EMBL/GenBank/DDBJ whole genome shotgun (WGS) entry which is preliminary data.</text>
</comment>
<proteinExistence type="predicted"/>
<evidence type="ECO:0000313" key="1">
    <source>
        <dbReference type="EMBL" id="PFK20027.1"/>
    </source>
</evidence>
<sequence>MADSKYVVEFINANTKKQIRMGPQFQNEVIQTLGCNRIQLHNPSDGVEYEIRSTLYIMAPLKIQILVVPVIP</sequence>
<organism evidence="1 2">
    <name type="scientific">Bacillus cereus</name>
    <dbReference type="NCBI Taxonomy" id="1396"/>
    <lineage>
        <taxon>Bacteria</taxon>
        <taxon>Bacillati</taxon>
        <taxon>Bacillota</taxon>
        <taxon>Bacilli</taxon>
        <taxon>Bacillales</taxon>
        <taxon>Bacillaceae</taxon>
        <taxon>Bacillus</taxon>
        <taxon>Bacillus cereus group</taxon>
    </lineage>
</organism>
<dbReference type="RefSeq" id="WP_098583255.1">
    <property type="nucleotide sequence ID" value="NZ_NUWJ01000092.1"/>
</dbReference>
<name>A0A9X6X1J9_BACCE</name>